<gene>
    <name evidence="7" type="ORF">ET475_12050</name>
</gene>
<dbReference type="PANTHER" id="PTHR38480:SF1">
    <property type="entry name" value="SLR0254 PROTEIN"/>
    <property type="match status" value="1"/>
</dbReference>
<keyword evidence="4 5" id="KW-0472">Membrane</keyword>
<dbReference type="Proteomes" id="UP000293995">
    <property type="component" value="Chromosome"/>
</dbReference>
<feature type="domain" description="RDD" evidence="6">
    <location>
        <begin position="27"/>
        <end position="154"/>
    </location>
</feature>
<evidence type="ECO:0000259" key="6">
    <source>
        <dbReference type="Pfam" id="PF06271"/>
    </source>
</evidence>
<evidence type="ECO:0000313" key="8">
    <source>
        <dbReference type="Proteomes" id="UP000293995"/>
    </source>
</evidence>
<evidence type="ECO:0000256" key="3">
    <source>
        <dbReference type="ARBA" id="ARBA00022989"/>
    </source>
</evidence>
<dbReference type="AlphaFoldDB" id="A0A4P6EFP0"/>
<evidence type="ECO:0000256" key="4">
    <source>
        <dbReference type="ARBA" id="ARBA00023136"/>
    </source>
</evidence>
<feature type="transmembrane region" description="Helical" evidence="5">
    <location>
        <begin position="63"/>
        <end position="85"/>
    </location>
</feature>
<dbReference type="Pfam" id="PF06271">
    <property type="entry name" value="RDD"/>
    <property type="match status" value="1"/>
</dbReference>
<dbReference type="OrthoDB" id="9787732at2"/>
<keyword evidence="3 5" id="KW-1133">Transmembrane helix</keyword>
<evidence type="ECO:0000256" key="1">
    <source>
        <dbReference type="ARBA" id="ARBA00004141"/>
    </source>
</evidence>
<evidence type="ECO:0000256" key="5">
    <source>
        <dbReference type="SAM" id="Phobius"/>
    </source>
</evidence>
<dbReference type="RefSeq" id="WP_129390474.1">
    <property type="nucleotide sequence ID" value="NZ_CP035494.1"/>
</dbReference>
<evidence type="ECO:0000256" key="2">
    <source>
        <dbReference type="ARBA" id="ARBA00022692"/>
    </source>
</evidence>
<dbReference type="KEGG" id="mprt:ET475_12050"/>
<proteinExistence type="predicted"/>
<dbReference type="EMBL" id="CP035494">
    <property type="protein sequence ID" value="QAY60646.1"/>
    <property type="molecule type" value="Genomic_DNA"/>
</dbReference>
<protein>
    <submittedName>
        <fullName evidence="7">RDD family protein</fullName>
    </submittedName>
</protein>
<organism evidence="7 8">
    <name type="scientific">Microbacterium protaetiae</name>
    <dbReference type="NCBI Taxonomy" id="2509458"/>
    <lineage>
        <taxon>Bacteria</taxon>
        <taxon>Bacillati</taxon>
        <taxon>Actinomycetota</taxon>
        <taxon>Actinomycetes</taxon>
        <taxon>Micrococcales</taxon>
        <taxon>Microbacteriaceae</taxon>
        <taxon>Microbacterium</taxon>
    </lineage>
</organism>
<keyword evidence="2 5" id="KW-0812">Transmembrane</keyword>
<reference evidence="7 8" key="1">
    <citation type="submission" date="2019-01" db="EMBL/GenBank/DDBJ databases">
        <title>Genome sequencing of strain DFW100M-13.</title>
        <authorList>
            <person name="Heo J."/>
            <person name="Kim S.-J."/>
            <person name="Kim J.-S."/>
            <person name="Hong S.-B."/>
            <person name="Kwon S.-W."/>
        </authorList>
    </citation>
    <scope>NUCLEOTIDE SEQUENCE [LARGE SCALE GENOMIC DNA]</scope>
    <source>
        <strain evidence="7 8">DFW100M-13</strain>
    </source>
</reference>
<dbReference type="GO" id="GO:0016020">
    <property type="term" value="C:membrane"/>
    <property type="evidence" value="ECO:0007669"/>
    <property type="project" value="UniProtKB-SubCell"/>
</dbReference>
<feature type="transmembrane region" description="Helical" evidence="5">
    <location>
        <begin position="27"/>
        <end position="51"/>
    </location>
</feature>
<evidence type="ECO:0000313" key="7">
    <source>
        <dbReference type="EMBL" id="QAY60646.1"/>
    </source>
</evidence>
<dbReference type="PANTHER" id="PTHR38480">
    <property type="entry name" value="SLR0254 PROTEIN"/>
    <property type="match status" value="1"/>
</dbReference>
<feature type="transmembrane region" description="Helical" evidence="5">
    <location>
        <begin position="117"/>
        <end position="142"/>
    </location>
</feature>
<dbReference type="InterPro" id="IPR010432">
    <property type="entry name" value="RDD"/>
</dbReference>
<accession>A0A4P6EFP0</accession>
<keyword evidence="8" id="KW-1185">Reference proteome</keyword>
<comment type="subcellular location">
    <subcellularLocation>
        <location evidence="1">Membrane</location>
        <topology evidence="1">Multi-pass membrane protein</topology>
    </subcellularLocation>
</comment>
<sequence>MAEPIAIVPDEVLTGEAVALDVQPLGFFLRALGALIDVLVAVGLTLLLAWVSGWMLGQNVVDPGASSILSILVIVVVTIVLPTTVETLTRGRSLGRLAVGGRIVRADGGAAGFRQALIRALVGVLEIWMTLGAIALLVGAFTPRSQRLGDLMAGTYSQRTRTPPLPPNAPLLPPALGEWSQVADVTRLPDRVARRCAQFVRQADRMEPGSRLRQAALLAAEVRPFLSPVPAVDAETLVRAAVAVRRDREYRALLLEDERVGSLLRRTATVPRGFPER</sequence>
<name>A0A4P6EFP0_9MICO</name>